<evidence type="ECO:0000256" key="6">
    <source>
        <dbReference type="PROSITE-ProRule" id="PRU00433"/>
    </source>
</evidence>
<dbReference type="RefSeq" id="WP_072660456.1">
    <property type="nucleotide sequence ID" value="NZ_BDFD01000022.1"/>
</dbReference>
<dbReference type="GO" id="GO:0009055">
    <property type="term" value="F:electron transfer activity"/>
    <property type="evidence" value="ECO:0007669"/>
    <property type="project" value="InterPro"/>
</dbReference>
<dbReference type="PRINTS" id="PR00604">
    <property type="entry name" value="CYTCHRMECIAB"/>
</dbReference>
<evidence type="ECO:0000256" key="3">
    <source>
        <dbReference type="ARBA" id="ARBA00022723"/>
    </source>
</evidence>
<dbReference type="PANTHER" id="PTHR11961">
    <property type="entry name" value="CYTOCHROME C"/>
    <property type="match status" value="1"/>
</dbReference>
<evidence type="ECO:0000256" key="4">
    <source>
        <dbReference type="ARBA" id="ARBA00022982"/>
    </source>
</evidence>
<reference evidence="9 10" key="1">
    <citation type="journal article" date="2017" name="Arch. Microbiol.">
        <title>Mariprofundus micogutta sp. nov., a novel iron-oxidizing zetaproteobacterium isolated from a deep-sea hydrothermal field at the Bayonnaise knoll of the Izu-Ogasawara arc, and a description of Mariprofundales ord. nov. and Zetaproteobacteria classis nov.</title>
        <authorList>
            <person name="Makita H."/>
            <person name="Tanaka E."/>
            <person name="Mitsunobu S."/>
            <person name="Miyazaki M."/>
            <person name="Nunoura T."/>
            <person name="Uematsu K."/>
            <person name="Takaki Y."/>
            <person name="Nishi S."/>
            <person name="Shimamura S."/>
            <person name="Takai K."/>
        </authorList>
    </citation>
    <scope>NUCLEOTIDE SEQUENCE [LARGE SCALE GENOMIC DNA]</scope>
    <source>
        <strain evidence="9 10">ET2</strain>
    </source>
</reference>
<keyword evidence="1" id="KW-0813">Transport</keyword>
<dbReference type="InterPro" id="IPR036909">
    <property type="entry name" value="Cyt_c-like_dom_sf"/>
</dbReference>
<dbReference type="OrthoDB" id="5296246at2"/>
<evidence type="ECO:0000313" key="10">
    <source>
        <dbReference type="Proteomes" id="UP000231632"/>
    </source>
</evidence>
<dbReference type="EMBL" id="BDFD01000022">
    <property type="protein sequence ID" value="GAV21148.1"/>
    <property type="molecule type" value="Genomic_DNA"/>
</dbReference>
<keyword evidence="7" id="KW-0732">Signal</keyword>
<evidence type="ECO:0000313" key="9">
    <source>
        <dbReference type="EMBL" id="GAV21148.1"/>
    </source>
</evidence>
<protein>
    <submittedName>
        <fullName evidence="9">Cytochrome c</fullName>
    </submittedName>
</protein>
<evidence type="ECO:0000256" key="1">
    <source>
        <dbReference type="ARBA" id="ARBA00022448"/>
    </source>
</evidence>
<dbReference type="STRING" id="1921010.MMIC_P2128"/>
<feature type="signal peptide" evidence="7">
    <location>
        <begin position="1"/>
        <end position="21"/>
    </location>
</feature>
<dbReference type="GO" id="GO:0046872">
    <property type="term" value="F:metal ion binding"/>
    <property type="evidence" value="ECO:0007669"/>
    <property type="project" value="UniProtKB-KW"/>
</dbReference>
<dbReference type="GO" id="GO:0020037">
    <property type="term" value="F:heme binding"/>
    <property type="evidence" value="ECO:0007669"/>
    <property type="project" value="InterPro"/>
</dbReference>
<evidence type="ECO:0000256" key="5">
    <source>
        <dbReference type="ARBA" id="ARBA00023004"/>
    </source>
</evidence>
<feature type="domain" description="Cytochrome c" evidence="8">
    <location>
        <begin position="12"/>
        <end position="122"/>
    </location>
</feature>
<dbReference type="Proteomes" id="UP000231632">
    <property type="component" value="Unassembled WGS sequence"/>
</dbReference>
<keyword evidence="4" id="KW-0249">Electron transport</keyword>
<keyword evidence="3 6" id="KW-0479">Metal-binding</keyword>
<keyword evidence="2 6" id="KW-0349">Heme</keyword>
<accession>A0A1L8CQF4</accession>
<evidence type="ECO:0000256" key="7">
    <source>
        <dbReference type="SAM" id="SignalP"/>
    </source>
</evidence>
<dbReference type="AlphaFoldDB" id="A0A1L8CQF4"/>
<evidence type="ECO:0000256" key="2">
    <source>
        <dbReference type="ARBA" id="ARBA00022617"/>
    </source>
</evidence>
<dbReference type="InterPro" id="IPR009056">
    <property type="entry name" value="Cyt_c-like_dom"/>
</dbReference>
<comment type="caution">
    <text evidence="9">The sequence shown here is derived from an EMBL/GenBank/DDBJ whole genome shotgun (WGS) entry which is preliminary data.</text>
</comment>
<keyword evidence="10" id="KW-1185">Reference proteome</keyword>
<gene>
    <name evidence="9" type="ORF">MMIC_P2128</name>
</gene>
<keyword evidence="5 6" id="KW-0408">Iron</keyword>
<name>A0A1L8CQF4_9PROT</name>
<dbReference type="PROSITE" id="PS51007">
    <property type="entry name" value="CYTC"/>
    <property type="match status" value="1"/>
</dbReference>
<dbReference type="SUPFAM" id="SSF46626">
    <property type="entry name" value="Cytochrome c"/>
    <property type="match status" value="1"/>
</dbReference>
<proteinExistence type="predicted"/>
<sequence>MKKTMMIAAATTMLISGLAVTEAVAGAEGKCKSCHTFDQGGKNKVGPNLFGIMGKKAGSAEGFKYGSYLKSADFTWNEENMKAWIADSKGVAKAAGGKSKMSSQKVKGAKADEVIAFLNGLK</sequence>
<dbReference type="Gene3D" id="1.10.760.10">
    <property type="entry name" value="Cytochrome c-like domain"/>
    <property type="match status" value="1"/>
</dbReference>
<evidence type="ECO:0000259" key="8">
    <source>
        <dbReference type="PROSITE" id="PS51007"/>
    </source>
</evidence>
<dbReference type="InterPro" id="IPR002327">
    <property type="entry name" value="Cyt_c_1A/1B"/>
</dbReference>
<feature type="chain" id="PRO_5013086513" evidence="7">
    <location>
        <begin position="22"/>
        <end position="122"/>
    </location>
</feature>
<organism evidence="9 10">
    <name type="scientific">Mariprofundus micogutta</name>
    <dbReference type="NCBI Taxonomy" id="1921010"/>
    <lineage>
        <taxon>Bacteria</taxon>
        <taxon>Pseudomonadati</taxon>
        <taxon>Pseudomonadota</taxon>
        <taxon>Candidatius Mariprofundia</taxon>
        <taxon>Mariprofundales</taxon>
        <taxon>Mariprofundaceae</taxon>
        <taxon>Mariprofundus</taxon>
    </lineage>
</organism>